<evidence type="ECO:0000313" key="12">
    <source>
        <dbReference type="Proteomes" id="UP000035704"/>
    </source>
</evidence>
<dbReference type="InterPro" id="IPR000515">
    <property type="entry name" value="MetI-like"/>
</dbReference>
<dbReference type="Pfam" id="PF00528">
    <property type="entry name" value="BPD_transp_1"/>
    <property type="match status" value="1"/>
</dbReference>
<feature type="transmembrane region" description="Helical" evidence="9">
    <location>
        <begin position="12"/>
        <end position="31"/>
    </location>
</feature>
<evidence type="ECO:0000256" key="8">
    <source>
        <dbReference type="ARBA" id="ARBA00023136"/>
    </source>
</evidence>
<evidence type="ECO:0000256" key="10">
    <source>
        <dbReference type="RuleBase" id="RU365097"/>
    </source>
</evidence>
<evidence type="ECO:0000256" key="6">
    <source>
        <dbReference type="ARBA" id="ARBA00022692"/>
    </source>
</evidence>
<dbReference type="KEGG" id="cace:CACET_c14070"/>
<dbReference type="InterPro" id="IPR011867">
    <property type="entry name" value="ModB_ABC"/>
</dbReference>
<keyword evidence="7 9" id="KW-1133">Transmembrane helix</keyword>
<accession>A0A0D8IBX0</accession>
<dbReference type="OrthoDB" id="9795403at2"/>
<reference evidence="11 12" key="1">
    <citation type="submission" date="2014-10" db="EMBL/GenBank/DDBJ databases">
        <title>Genome sequence of Clostridium aceticum DSM 1496.</title>
        <authorList>
            <person name="Poehlein A."/>
            <person name="Schiel-Bengelsdorf B."/>
            <person name="Gottschalk G."/>
            <person name="Duerre P."/>
            <person name="Daniel R."/>
        </authorList>
    </citation>
    <scope>NUCLEOTIDE SEQUENCE [LARGE SCALE GENOMIC DNA]</scope>
    <source>
        <strain evidence="11 12">DSM 1496</strain>
    </source>
</reference>
<evidence type="ECO:0000256" key="5">
    <source>
        <dbReference type="ARBA" id="ARBA00022505"/>
    </source>
</evidence>
<protein>
    <recommendedName>
        <fullName evidence="10">Molybdenum transport system permease</fullName>
    </recommendedName>
</protein>
<dbReference type="PANTHER" id="PTHR30183">
    <property type="entry name" value="MOLYBDENUM TRANSPORT SYSTEM PERMEASE PROTEIN MODB"/>
    <property type="match status" value="1"/>
</dbReference>
<keyword evidence="6 9" id="KW-0812">Transmembrane</keyword>
<evidence type="ECO:0000256" key="1">
    <source>
        <dbReference type="ARBA" id="ARBA00004651"/>
    </source>
</evidence>
<keyword evidence="12" id="KW-1185">Reference proteome</keyword>
<dbReference type="AlphaFoldDB" id="A0A0D8IBX0"/>
<keyword evidence="3 9" id="KW-0813">Transport</keyword>
<dbReference type="PROSITE" id="PS50928">
    <property type="entry name" value="ABC_TM1"/>
    <property type="match status" value="1"/>
</dbReference>
<evidence type="ECO:0000256" key="7">
    <source>
        <dbReference type="ARBA" id="ARBA00022989"/>
    </source>
</evidence>
<dbReference type="NCBIfam" id="TIGR02141">
    <property type="entry name" value="modB_ABC"/>
    <property type="match status" value="1"/>
</dbReference>
<gene>
    <name evidence="11" type="primary">modB</name>
    <name evidence="11" type="ORF">CACET_c14070</name>
</gene>
<dbReference type="STRING" id="84022.CACET_c14070"/>
<keyword evidence="8 9" id="KW-0472">Membrane</keyword>
<evidence type="ECO:0000256" key="2">
    <source>
        <dbReference type="ARBA" id="ARBA00007069"/>
    </source>
</evidence>
<evidence type="ECO:0000256" key="4">
    <source>
        <dbReference type="ARBA" id="ARBA00022475"/>
    </source>
</evidence>
<sequence length="226" mass="24617">MLSTILLSLKIAFIATFITFILGTAISYLLIKKDFIGKAQLETLLTLPMVLPPSVVGYGLLILFGRSGFIGKRLYDYFGVQIVFTAAGAVIAATIVSLPLMVQSVKAAFSNVDPVYERVAESLGSGKLKVFLTVTLPLSWTGIVGGVMLAFARALGEFGATLMIAGNIPGKTQTIPLAIYFAVETGDYITANQLMLFMILFSFFIIGVTNHWVKKKHYIEMMRAEK</sequence>
<feature type="transmembrane region" description="Helical" evidence="9">
    <location>
        <begin position="43"/>
        <end position="65"/>
    </location>
</feature>
<comment type="similarity">
    <text evidence="2 10">Belongs to the binding-protein-dependent transport system permease family. CysTW subfamily.</text>
</comment>
<dbReference type="Gene3D" id="1.10.3720.10">
    <property type="entry name" value="MetI-like"/>
    <property type="match status" value="1"/>
</dbReference>
<keyword evidence="5 10" id="KW-0500">Molybdenum</keyword>
<evidence type="ECO:0000256" key="3">
    <source>
        <dbReference type="ARBA" id="ARBA00022448"/>
    </source>
</evidence>
<dbReference type="RefSeq" id="WP_044823648.1">
    <property type="nucleotide sequence ID" value="NZ_CP009687.1"/>
</dbReference>
<feature type="transmembrane region" description="Helical" evidence="9">
    <location>
        <begin position="77"/>
        <end position="102"/>
    </location>
</feature>
<dbReference type="GO" id="GO:0005886">
    <property type="term" value="C:plasma membrane"/>
    <property type="evidence" value="ECO:0007669"/>
    <property type="project" value="UniProtKB-SubCell"/>
</dbReference>
<name>A0A0D8IBX0_9CLOT</name>
<dbReference type="SUPFAM" id="SSF161098">
    <property type="entry name" value="MetI-like"/>
    <property type="match status" value="1"/>
</dbReference>
<feature type="transmembrane region" description="Helical" evidence="9">
    <location>
        <begin position="194"/>
        <end position="213"/>
    </location>
</feature>
<keyword evidence="4 10" id="KW-1003">Cell membrane</keyword>
<dbReference type="Proteomes" id="UP000035704">
    <property type="component" value="Chromosome"/>
</dbReference>
<feature type="transmembrane region" description="Helical" evidence="9">
    <location>
        <begin position="130"/>
        <end position="152"/>
    </location>
</feature>
<comment type="function">
    <text evidence="10">Part of the binding-protein-dependent transport system for molybdenum; probably responsible for the translocation of the substrate across the membrane.</text>
</comment>
<proteinExistence type="inferred from homology"/>
<dbReference type="EMBL" id="CP009687">
    <property type="protein sequence ID" value="AKL94872.1"/>
    <property type="molecule type" value="Genomic_DNA"/>
</dbReference>
<dbReference type="PATRIC" id="fig|84022.5.peg.2867"/>
<dbReference type="PANTHER" id="PTHR30183:SF3">
    <property type="entry name" value="MOLYBDENUM TRANSPORT SYSTEM PERMEASE PROTEIN MODB"/>
    <property type="match status" value="1"/>
</dbReference>
<organism evidence="11 12">
    <name type="scientific">Clostridium aceticum</name>
    <dbReference type="NCBI Taxonomy" id="84022"/>
    <lineage>
        <taxon>Bacteria</taxon>
        <taxon>Bacillati</taxon>
        <taxon>Bacillota</taxon>
        <taxon>Clostridia</taxon>
        <taxon>Eubacteriales</taxon>
        <taxon>Clostridiaceae</taxon>
        <taxon>Clostridium</taxon>
    </lineage>
</organism>
<evidence type="ECO:0000256" key="9">
    <source>
        <dbReference type="RuleBase" id="RU363032"/>
    </source>
</evidence>
<dbReference type="GO" id="GO:0015098">
    <property type="term" value="F:molybdate ion transmembrane transporter activity"/>
    <property type="evidence" value="ECO:0007669"/>
    <property type="project" value="UniProtKB-UniRule"/>
</dbReference>
<evidence type="ECO:0000313" key="11">
    <source>
        <dbReference type="EMBL" id="AKL94872.1"/>
    </source>
</evidence>
<comment type="subcellular location">
    <subcellularLocation>
        <location evidence="1 9">Cell membrane</location>
        <topology evidence="1 9">Multi-pass membrane protein</topology>
    </subcellularLocation>
</comment>
<dbReference type="InterPro" id="IPR035906">
    <property type="entry name" value="MetI-like_sf"/>
</dbReference>
<dbReference type="CDD" id="cd06261">
    <property type="entry name" value="TM_PBP2"/>
    <property type="match status" value="1"/>
</dbReference>